<gene>
    <name evidence="2" type="ORF">ECRASSUSDP1_LOCUS12074</name>
</gene>
<dbReference type="AlphaFoldDB" id="A0AAD1UMX1"/>
<organism evidence="2 3">
    <name type="scientific">Euplotes crassus</name>
    <dbReference type="NCBI Taxonomy" id="5936"/>
    <lineage>
        <taxon>Eukaryota</taxon>
        <taxon>Sar</taxon>
        <taxon>Alveolata</taxon>
        <taxon>Ciliophora</taxon>
        <taxon>Intramacronucleata</taxon>
        <taxon>Spirotrichea</taxon>
        <taxon>Hypotrichia</taxon>
        <taxon>Euplotida</taxon>
        <taxon>Euplotidae</taxon>
        <taxon>Moneuplotes</taxon>
    </lineage>
</organism>
<evidence type="ECO:0000256" key="1">
    <source>
        <dbReference type="SAM" id="MobiDB-lite"/>
    </source>
</evidence>
<comment type="caution">
    <text evidence="2">The sequence shown here is derived from an EMBL/GenBank/DDBJ whole genome shotgun (WGS) entry which is preliminary data.</text>
</comment>
<sequence length="201" mass="23402">MFKMRMDNFQHDHRINGITRREIKSLSPRKDLLEELPKRRDQPDFRSESILRQDFIPSSISYQNLESSQTLQPNPTELPKKNSCFLQSSTSKKHIALPKKFIQKFDCLSPKPSLDQLQKNKLKIVRKNKRPKPKDYLPGYQRHQEENKSRNPPQRQSLEGAPLKAGLSTPQRVQQLDTPCFGEKRTLTSLQNNSTVGNLMH</sequence>
<feature type="region of interest" description="Disordered" evidence="1">
    <location>
        <begin position="125"/>
        <end position="173"/>
    </location>
</feature>
<protein>
    <submittedName>
        <fullName evidence="2">Uncharacterized protein</fullName>
    </submittedName>
</protein>
<keyword evidence="3" id="KW-1185">Reference proteome</keyword>
<name>A0AAD1UMX1_EUPCR</name>
<evidence type="ECO:0000313" key="3">
    <source>
        <dbReference type="Proteomes" id="UP001295684"/>
    </source>
</evidence>
<accession>A0AAD1UMX1</accession>
<dbReference type="EMBL" id="CAMPGE010011960">
    <property type="protein sequence ID" value="CAI2370756.1"/>
    <property type="molecule type" value="Genomic_DNA"/>
</dbReference>
<proteinExistence type="predicted"/>
<evidence type="ECO:0000313" key="2">
    <source>
        <dbReference type="EMBL" id="CAI2370756.1"/>
    </source>
</evidence>
<dbReference type="Proteomes" id="UP001295684">
    <property type="component" value="Unassembled WGS sequence"/>
</dbReference>
<reference evidence="2" key="1">
    <citation type="submission" date="2023-07" db="EMBL/GenBank/DDBJ databases">
        <authorList>
            <consortium name="AG Swart"/>
            <person name="Singh M."/>
            <person name="Singh A."/>
            <person name="Seah K."/>
            <person name="Emmerich C."/>
        </authorList>
    </citation>
    <scope>NUCLEOTIDE SEQUENCE</scope>
    <source>
        <strain evidence="2">DP1</strain>
    </source>
</reference>